<sequence>MGKNFYAVRVGAIPGIYTDWEEAKKQINGFPNQQYKGFETEEEAVKYLYNLEGKYNHLEKLGEGGFAEVYKILDSTKPIVIKILKKDLLEDQGAVSRFHREYEITKSLSDLPGVVNVYDFTETDISYSMEYLDTTLANFIYQKKDSLELSEQLDIIRKILLIITQVHERGIIHRDITPRNIFLNNGQIVLADFGLGKDLNSLSSHETMYTRNFGVYDYCSPEQYQQLKDATKQSDIYSLGKVINYIMTGSPRDKNHIFKSVVEICTTSDPDRRYIDCEAILDNINQIYEFSQKKDAESVVDLNLRNGNLTVYVQDYLQKVSGEDLCQKLNDKNYLNFNNLLIQYMYISKNNGEEIINKIAKSFKGYCGNSFASYDAFATFARQIIDEDFSQVIKNISISILNYVAWGVNRFYAQDLVRNLIDSNQNATQFITLQKLKSKSWDEFD</sequence>
<dbReference type="Gene3D" id="1.10.510.10">
    <property type="entry name" value="Transferase(Phosphotransferase) domain 1"/>
    <property type="match status" value="1"/>
</dbReference>
<dbReference type="InterPro" id="IPR037056">
    <property type="entry name" value="RNase_H1_N_sf"/>
</dbReference>
<dbReference type="Pfam" id="PF01693">
    <property type="entry name" value="Cauli_VI"/>
    <property type="match status" value="1"/>
</dbReference>
<organism evidence="3 4">
    <name type="scientific">Streptococcus parapneumoniae</name>
    <dbReference type="NCBI Taxonomy" id="2993430"/>
    <lineage>
        <taxon>Bacteria</taxon>
        <taxon>Bacillati</taxon>
        <taxon>Bacillota</taxon>
        <taxon>Bacilli</taxon>
        <taxon>Lactobacillales</taxon>
        <taxon>Streptococcaceae</taxon>
        <taxon>Streptococcus</taxon>
        <taxon>Streptococcus thalassemiae group</taxon>
    </lineage>
</organism>
<proteinExistence type="predicted"/>
<reference evidence="3 4" key="1">
    <citation type="submission" date="2022-11" db="EMBL/GenBank/DDBJ databases">
        <title>Complete genome sequence of alpha-hemolytic streptococci isolated from Japan.</title>
        <authorList>
            <person name="Morita M."/>
            <person name="Chang B."/>
            <person name="Akeda Y."/>
        </authorList>
    </citation>
    <scope>NUCLEOTIDE SEQUENCE [LARGE SCALE GENOMIC DNA]</scope>
    <source>
        <strain evidence="3 4">SP4011</strain>
    </source>
</reference>
<dbReference type="Gene3D" id="3.40.970.10">
    <property type="entry name" value="Ribonuclease H1, N-terminal domain"/>
    <property type="match status" value="1"/>
</dbReference>
<feature type="domain" description="Protein kinase" evidence="2">
    <location>
        <begin position="55"/>
        <end position="341"/>
    </location>
</feature>
<dbReference type="InterPro" id="IPR008266">
    <property type="entry name" value="Tyr_kinase_AS"/>
</dbReference>
<dbReference type="Proteomes" id="UP001378546">
    <property type="component" value="Chromosome"/>
</dbReference>
<dbReference type="InterPro" id="IPR000719">
    <property type="entry name" value="Prot_kinase_dom"/>
</dbReference>
<gene>
    <name evidence="3" type="ORF">SP4011_00860</name>
</gene>
<evidence type="ECO:0000259" key="2">
    <source>
        <dbReference type="PROSITE" id="PS50011"/>
    </source>
</evidence>
<dbReference type="PANTHER" id="PTHR24345">
    <property type="entry name" value="SERINE/THREONINE-PROTEIN KINASE PLK"/>
    <property type="match status" value="1"/>
</dbReference>
<accession>A0ABM8CE12</accession>
<dbReference type="InterPro" id="IPR009027">
    <property type="entry name" value="Ribosomal_bL9/RNase_H1_N"/>
</dbReference>
<dbReference type="RefSeq" id="WP_338619450.1">
    <property type="nucleotide sequence ID" value="NZ_AP026968.1"/>
</dbReference>
<dbReference type="CDD" id="cd14014">
    <property type="entry name" value="STKc_PknB_like"/>
    <property type="match status" value="1"/>
</dbReference>
<keyword evidence="4" id="KW-1185">Reference proteome</keyword>
<dbReference type="InterPro" id="IPR011009">
    <property type="entry name" value="Kinase-like_dom_sf"/>
</dbReference>
<dbReference type="InterPro" id="IPR017441">
    <property type="entry name" value="Protein_kinase_ATP_BS"/>
</dbReference>
<dbReference type="Gene3D" id="3.30.200.20">
    <property type="entry name" value="Phosphorylase Kinase, domain 1"/>
    <property type="match status" value="1"/>
</dbReference>
<name>A0ABM8CE12_9STRE</name>
<dbReference type="PROSITE" id="PS00109">
    <property type="entry name" value="PROTEIN_KINASE_TYR"/>
    <property type="match status" value="1"/>
</dbReference>
<dbReference type="InterPro" id="IPR011320">
    <property type="entry name" value="RNase_H1_N"/>
</dbReference>
<dbReference type="PROSITE" id="PS00107">
    <property type="entry name" value="PROTEIN_KINASE_ATP"/>
    <property type="match status" value="1"/>
</dbReference>
<dbReference type="PROSITE" id="PS50011">
    <property type="entry name" value="PROTEIN_KINASE_DOM"/>
    <property type="match status" value="1"/>
</dbReference>
<keyword evidence="1" id="KW-0067">ATP-binding</keyword>
<evidence type="ECO:0000313" key="4">
    <source>
        <dbReference type="Proteomes" id="UP001378546"/>
    </source>
</evidence>
<dbReference type="Pfam" id="PF00069">
    <property type="entry name" value="Pkinase"/>
    <property type="match status" value="1"/>
</dbReference>
<keyword evidence="1" id="KW-0547">Nucleotide-binding</keyword>
<dbReference type="EMBL" id="AP026968">
    <property type="protein sequence ID" value="BDT63669.1"/>
    <property type="molecule type" value="Genomic_DNA"/>
</dbReference>
<evidence type="ECO:0000313" key="3">
    <source>
        <dbReference type="EMBL" id="BDT63669.1"/>
    </source>
</evidence>
<protein>
    <recommendedName>
        <fullName evidence="2">Protein kinase domain-containing protein</fullName>
    </recommendedName>
</protein>
<evidence type="ECO:0000256" key="1">
    <source>
        <dbReference type="PROSITE-ProRule" id="PRU10141"/>
    </source>
</evidence>
<feature type="binding site" evidence="1">
    <location>
        <position position="82"/>
    </location>
    <ligand>
        <name>ATP</name>
        <dbReference type="ChEBI" id="CHEBI:30616"/>
    </ligand>
</feature>
<dbReference type="SUPFAM" id="SSF55658">
    <property type="entry name" value="L9 N-domain-like"/>
    <property type="match status" value="1"/>
</dbReference>
<dbReference type="SUPFAM" id="SSF56112">
    <property type="entry name" value="Protein kinase-like (PK-like)"/>
    <property type="match status" value="1"/>
</dbReference>